<keyword evidence="2" id="KW-1185">Reference proteome</keyword>
<comment type="caution">
    <text evidence="1">The sequence shown here is derived from an EMBL/GenBank/DDBJ whole genome shotgun (WGS) entry which is preliminary data.</text>
</comment>
<dbReference type="RefSeq" id="WP_166149237.1">
    <property type="nucleotide sequence ID" value="NZ_JAANYN010000008.1"/>
</dbReference>
<organism evidence="1 2">
    <name type="scientific">Cyclobacterium plantarum</name>
    <dbReference type="NCBI Taxonomy" id="2716263"/>
    <lineage>
        <taxon>Bacteria</taxon>
        <taxon>Pseudomonadati</taxon>
        <taxon>Bacteroidota</taxon>
        <taxon>Cytophagia</taxon>
        <taxon>Cytophagales</taxon>
        <taxon>Cyclobacteriaceae</taxon>
        <taxon>Cyclobacterium</taxon>
    </lineage>
</organism>
<dbReference type="Proteomes" id="UP000649799">
    <property type="component" value="Unassembled WGS sequence"/>
</dbReference>
<evidence type="ECO:0000313" key="2">
    <source>
        <dbReference type="Proteomes" id="UP000649799"/>
    </source>
</evidence>
<accession>A0ABX0HAH3</accession>
<sequence>MKTTKEKTLDAVKIQREIRVKISSETENMTFEELLKYIEQRVKKTGTKPIGQK</sequence>
<evidence type="ECO:0000313" key="1">
    <source>
        <dbReference type="EMBL" id="NHE58647.1"/>
    </source>
</evidence>
<name>A0ABX0HAH3_9BACT</name>
<reference evidence="1 2" key="1">
    <citation type="submission" date="2020-03" db="EMBL/GenBank/DDBJ databases">
        <title>Cyclobacterium plantarum sp. nov., a marine bacterium isolated from a coastal-marine wetland.</title>
        <authorList>
            <person name="Sanchez-Porro C."/>
            <person name="Ventosa A."/>
            <person name="Amoozegar M."/>
        </authorList>
    </citation>
    <scope>NUCLEOTIDE SEQUENCE [LARGE SCALE GENOMIC DNA]</scope>
    <source>
        <strain evidence="1 2">GBPx2</strain>
    </source>
</reference>
<protein>
    <submittedName>
        <fullName evidence="1">Uncharacterized protein</fullName>
    </submittedName>
</protein>
<dbReference type="EMBL" id="JAANYN010000008">
    <property type="protein sequence ID" value="NHE58647.1"/>
    <property type="molecule type" value="Genomic_DNA"/>
</dbReference>
<gene>
    <name evidence="1" type="ORF">G9Q97_17695</name>
</gene>
<proteinExistence type="predicted"/>